<protein>
    <submittedName>
        <fullName evidence="3">Uncharacterized protein</fullName>
    </submittedName>
</protein>
<dbReference type="EMBL" id="JAATIQ010000926">
    <property type="protein sequence ID" value="KAF4346726.1"/>
    <property type="molecule type" value="Genomic_DNA"/>
</dbReference>
<feature type="compositionally biased region" description="Basic and acidic residues" evidence="1">
    <location>
        <begin position="140"/>
        <end position="159"/>
    </location>
</feature>
<evidence type="ECO:0000313" key="5">
    <source>
        <dbReference type="Proteomes" id="UP000583929"/>
    </source>
</evidence>
<dbReference type="EMBL" id="JAATIP010000196">
    <property type="protein sequence ID" value="KAF4360980.1"/>
    <property type="molecule type" value="Genomic_DNA"/>
</dbReference>
<name>A0A7J6ETJ6_CANSA</name>
<dbReference type="PANTHER" id="PTHR37261">
    <property type="entry name" value="40S RIBOSOMAL PROTEIN S27"/>
    <property type="match status" value="1"/>
</dbReference>
<evidence type="ECO:0000313" key="4">
    <source>
        <dbReference type="Proteomes" id="UP000525078"/>
    </source>
</evidence>
<accession>A0A7J6ETJ6</accession>
<feature type="compositionally biased region" description="Basic and acidic residues" evidence="1">
    <location>
        <begin position="658"/>
        <end position="667"/>
    </location>
</feature>
<feature type="region of interest" description="Disordered" evidence="1">
    <location>
        <begin position="40"/>
        <end position="61"/>
    </location>
</feature>
<feature type="region of interest" description="Disordered" evidence="1">
    <location>
        <begin position="548"/>
        <end position="590"/>
    </location>
</feature>
<keyword evidence="5" id="KW-1185">Reference proteome</keyword>
<comment type="caution">
    <text evidence="3">The sequence shown here is derived from an EMBL/GenBank/DDBJ whole genome shotgun (WGS) entry which is preliminary data.</text>
</comment>
<dbReference type="PANTHER" id="PTHR37261:SF1">
    <property type="entry name" value="40S RIBOSOMAL PROTEIN S27"/>
    <property type="match status" value="1"/>
</dbReference>
<evidence type="ECO:0000313" key="3">
    <source>
        <dbReference type="EMBL" id="KAF4360980.1"/>
    </source>
</evidence>
<dbReference type="OMA" id="PCEIKLC"/>
<dbReference type="Proteomes" id="UP000583929">
    <property type="component" value="Unassembled WGS sequence"/>
</dbReference>
<proteinExistence type="predicted"/>
<feature type="region of interest" description="Disordered" evidence="1">
    <location>
        <begin position="134"/>
        <end position="159"/>
    </location>
</feature>
<dbReference type="OrthoDB" id="1939758at2759"/>
<evidence type="ECO:0000256" key="1">
    <source>
        <dbReference type="SAM" id="MobiDB-lite"/>
    </source>
</evidence>
<organism evidence="3 4">
    <name type="scientific">Cannabis sativa</name>
    <name type="common">Hemp</name>
    <name type="synonym">Marijuana</name>
    <dbReference type="NCBI Taxonomy" id="3483"/>
    <lineage>
        <taxon>Eukaryota</taxon>
        <taxon>Viridiplantae</taxon>
        <taxon>Streptophyta</taxon>
        <taxon>Embryophyta</taxon>
        <taxon>Tracheophyta</taxon>
        <taxon>Spermatophyta</taxon>
        <taxon>Magnoliopsida</taxon>
        <taxon>eudicotyledons</taxon>
        <taxon>Gunneridae</taxon>
        <taxon>Pentapetalae</taxon>
        <taxon>rosids</taxon>
        <taxon>fabids</taxon>
        <taxon>Rosales</taxon>
        <taxon>Cannabaceae</taxon>
        <taxon>Cannabis</taxon>
    </lineage>
</organism>
<feature type="compositionally biased region" description="Basic and acidic residues" evidence="1">
    <location>
        <begin position="636"/>
        <end position="645"/>
    </location>
</feature>
<dbReference type="Proteomes" id="UP000525078">
    <property type="component" value="Unassembled WGS sequence"/>
</dbReference>
<gene>
    <name evidence="3" type="ORF">F8388_016789</name>
    <name evidence="2" type="ORF">G4B88_012600</name>
</gene>
<accession>A0A803P3W4</accession>
<dbReference type="AlphaFoldDB" id="A0A7J6ETJ6"/>
<reference evidence="4 5" key="1">
    <citation type="journal article" date="2020" name="bioRxiv">
        <title>Sequence and annotation of 42 cannabis genomes reveals extensive copy number variation in cannabinoid synthesis and pathogen resistance genes.</title>
        <authorList>
            <person name="Mckernan K.J."/>
            <person name="Helbert Y."/>
            <person name="Kane L.T."/>
            <person name="Ebling H."/>
            <person name="Zhang L."/>
            <person name="Liu B."/>
            <person name="Eaton Z."/>
            <person name="Mclaughlin S."/>
            <person name="Kingan S."/>
            <person name="Baybayan P."/>
            <person name="Concepcion G."/>
            <person name="Jordan M."/>
            <person name="Riva A."/>
            <person name="Barbazuk W."/>
            <person name="Harkins T."/>
        </authorList>
    </citation>
    <scope>NUCLEOTIDE SEQUENCE [LARGE SCALE GENOMIC DNA]</scope>
    <source>
        <strain evidence="4 5">cv. Jamaican Lion 4</strain>
        <strain evidence="2">Father</strain>
        <strain evidence="3">Mother</strain>
        <tissue evidence="3">Leaf</tissue>
    </source>
</reference>
<evidence type="ECO:0000313" key="2">
    <source>
        <dbReference type="EMBL" id="KAF4346726.1"/>
    </source>
</evidence>
<feature type="compositionally biased region" description="Basic and acidic residues" evidence="1">
    <location>
        <begin position="564"/>
        <end position="576"/>
    </location>
</feature>
<sequence length="798" mass="87945">MESETTTTNPLNSSTTNWSISRGSLLKSITFDSSLSPIDGDGDGDCEDLSSSSNDPLVLKPSVSDSGPCEITICFAQKHEVQQIYVRSTARVYEIYYESNPQNGKEYLCTVRCGIAARDEQVLQAIDKEDVASASSKGACDGESKENIRNDGSRSSEDEWVDVKVPDNSRPKITQDYYEATAQINDADPCISITIRLLSVQNKDCVYVDEVYVFADPVESDDSEKEVDKKENSTGNSLMTMLLPTLMQMSKTKGSTRMEDKQTSEVQKKQNCVESGSEAAQFISAATTIQREGNSSVADRQRVEFRDINRASVSTAQLQTPVQVSHSESNDHVGRALDQLSSRMGRMENLFLRFEESLLKPIHSIEARLHKVEQHLEVLANKQKDSELPTCSRFCAPNFSLVQSDSNSNSLINSEIGYARCEEAESNIKSVHSELQTNSVNDFSDSVNATQLLPSLVVTAPEFSTDDEEEENCVSETINDSSVDKPRERMTVDDALASALARLVSSVSIQTEDHSPTLSVKAPEFPSEEDIEEFRLGTGETATINVVDNNNQSEKTVEEDDEQDQHIKRVEKDRAGSETSNGLVCDNDDIQDHSLQNQTDAIDSDTKQEDATSDSVTAVEIMKEGEVGTDSNNGLVHDKIDDIPDHSIQNPTDATGSETKEEEGSKKDVLTDIVELPLPHAASVVDFETSVLDVKFLSLSSCDRNCPLETLLCDLPNSKSEEYFVEESDDMDPNDHQHSDLISVEEDEPPLGPATNNQIHVDFDYCSLPEPLRSSDGDESPLTFSISCSHENSPYSLI</sequence>
<feature type="region of interest" description="Disordered" evidence="1">
    <location>
        <begin position="623"/>
        <end position="667"/>
    </location>
</feature>